<dbReference type="AlphaFoldDB" id="A0AAD7ZA15"/>
<dbReference type="InterPro" id="IPR036925">
    <property type="entry name" value="TIF_IF2_dom3_sf"/>
</dbReference>
<evidence type="ECO:0000256" key="9">
    <source>
        <dbReference type="ARBA" id="ARBA00025162"/>
    </source>
</evidence>
<comment type="caution">
    <text evidence="13">The sequence shown here is derived from an EMBL/GenBank/DDBJ whole genome shotgun (WGS) entry which is preliminary data.</text>
</comment>
<evidence type="ECO:0000313" key="13">
    <source>
        <dbReference type="EMBL" id="KAJ9576526.1"/>
    </source>
</evidence>
<dbReference type="SUPFAM" id="SSF52156">
    <property type="entry name" value="Initiation factor IF2/eIF5b, domain 3"/>
    <property type="match status" value="1"/>
</dbReference>
<dbReference type="Gene3D" id="3.40.50.300">
    <property type="entry name" value="P-loop containing nucleotide triphosphate hydrolases"/>
    <property type="match status" value="1"/>
</dbReference>
<dbReference type="CDD" id="cd03702">
    <property type="entry name" value="IF2_mtIF2_II"/>
    <property type="match status" value="1"/>
</dbReference>
<evidence type="ECO:0000256" key="3">
    <source>
        <dbReference type="ARBA" id="ARBA00022540"/>
    </source>
</evidence>
<dbReference type="PANTHER" id="PTHR43381:SF20">
    <property type="entry name" value="TRANSLATION INITIATION FACTOR IF-2, MITOCHONDRIAL"/>
    <property type="match status" value="1"/>
</dbReference>
<dbReference type="CDD" id="cd03692">
    <property type="entry name" value="mtIF2_IVc"/>
    <property type="match status" value="1"/>
</dbReference>
<feature type="domain" description="Tr-type G" evidence="12">
    <location>
        <begin position="173"/>
        <end position="313"/>
    </location>
</feature>
<dbReference type="NCBIfam" id="TIGR00487">
    <property type="entry name" value="IF-2"/>
    <property type="match status" value="1"/>
</dbReference>
<dbReference type="InterPro" id="IPR015760">
    <property type="entry name" value="TIF_IF2"/>
</dbReference>
<dbReference type="GO" id="GO:0005525">
    <property type="term" value="F:GTP binding"/>
    <property type="evidence" value="ECO:0007669"/>
    <property type="project" value="UniProtKB-KW"/>
</dbReference>
<gene>
    <name evidence="13" type="ORF">L9F63_025578</name>
</gene>
<dbReference type="InterPro" id="IPR023115">
    <property type="entry name" value="TIF_IF2_dom3"/>
</dbReference>
<evidence type="ECO:0000256" key="7">
    <source>
        <dbReference type="ARBA" id="ARBA00023128"/>
    </source>
</evidence>
<dbReference type="NCBIfam" id="TIGR00231">
    <property type="entry name" value="small_GTP"/>
    <property type="match status" value="1"/>
</dbReference>
<evidence type="ECO:0000256" key="5">
    <source>
        <dbReference type="ARBA" id="ARBA00022917"/>
    </source>
</evidence>
<dbReference type="CDD" id="cd01887">
    <property type="entry name" value="IF2_eIF5B"/>
    <property type="match status" value="1"/>
</dbReference>
<sequence>YHYYMAKKMLFLAFFHGSGMPCSRGIPNLRHTVCTSSTRNMTVIRQMLHITTIKHKKRKTHDEKNASNVLNFSPKTKPKERVVDVWKNMTVTDLANTMDRDVDHVFEVMTFVNDSVYYNKPSSVIDNFVVIQDVVKKSGMKCRTVPRPDVKEPETINKDATKRPPPDPSVLVKQFGGITQHIGAFSVKLQSKDTITFLDTPGHAAFTAMRARGAQVTDIVVLVVAADDGVMEQTVESIKMAKAAEVPIIVAINKIDKAEADIERTKDMLMQHGIQVEDRGGEVQAIPISALQKTNLDILSEAIALQAELMDLKGDPRGLVEGTVVESKTDPHRGKLSTAIVQRGTLRKGAVLVAGLAWAKVRVMFNEKGQLVQEAPPATPVEVLGWRELPSAGDEIIQVESERRANEVMRWRQSLQQTEKQEVDREAVEAKLQEHLKVYKPQLEERRRLGKYKMRRTGPREKEIKDDDQGPRVSIVVKGDVDGSVEAILDVLETYDDNEKCKLDLVHYGIGAVTETDVELADAFNAIVYSFNVETPDRVKKLAKENNISIRPHNIIYKLIDDLKKEISASLPLIDLCQSVCEANVLQMFEITEKKKKLPVAGCRCTKGVLKKSGKYRLVRGQEVIHEGTMVSMRHLKNEVDSIKKDVECGLRLEDMTVTFNPGDTLICYEMKQEEQTTDWDPGF</sequence>
<dbReference type="InterPro" id="IPR000795">
    <property type="entry name" value="T_Tr_GTP-bd_dom"/>
</dbReference>
<evidence type="ECO:0000256" key="6">
    <source>
        <dbReference type="ARBA" id="ARBA00022946"/>
    </source>
</evidence>
<dbReference type="GO" id="GO:0005739">
    <property type="term" value="C:mitochondrion"/>
    <property type="evidence" value="ECO:0007669"/>
    <property type="project" value="UniProtKB-SubCell"/>
</dbReference>
<dbReference type="FunFam" id="2.40.30.10:FF:000007">
    <property type="entry name" value="Translation initiation factor IF-2"/>
    <property type="match status" value="1"/>
</dbReference>
<evidence type="ECO:0000256" key="10">
    <source>
        <dbReference type="ARBA" id="ARBA00044200"/>
    </source>
</evidence>
<organism evidence="13 14">
    <name type="scientific">Diploptera punctata</name>
    <name type="common">Pacific beetle cockroach</name>
    <dbReference type="NCBI Taxonomy" id="6984"/>
    <lineage>
        <taxon>Eukaryota</taxon>
        <taxon>Metazoa</taxon>
        <taxon>Ecdysozoa</taxon>
        <taxon>Arthropoda</taxon>
        <taxon>Hexapoda</taxon>
        <taxon>Insecta</taxon>
        <taxon>Pterygota</taxon>
        <taxon>Neoptera</taxon>
        <taxon>Polyneoptera</taxon>
        <taxon>Dictyoptera</taxon>
        <taxon>Blattodea</taxon>
        <taxon>Blaberoidea</taxon>
        <taxon>Blaberidae</taxon>
        <taxon>Diplopterinae</taxon>
        <taxon>Diploptera</taxon>
    </lineage>
</organism>
<dbReference type="InterPro" id="IPR000178">
    <property type="entry name" value="TF_IF2_bacterial-like"/>
</dbReference>
<keyword evidence="8" id="KW-0342">GTP-binding</keyword>
<dbReference type="Gene3D" id="3.40.50.10050">
    <property type="entry name" value="Translation initiation factor IF- 2, domain 3"/>
    <property type="match status" value="1"/>
</dbReference>
<keyword evidence="5" id="KW-0648">Protein biosynthesis</keyword>
<comment type="similarity">
    <text evidence="2">Belongs to the TRAFAC class translation factor GTPase superfamily. Classic translation factor GTPase family. IF-2 subfamily.</text>
</comment>
<reference evidence="13" key="1">
    <citation type="journal article" date="2023" name="IScience">
        <title>Live-bearing cockroach genome reveals convergent evolutionary mechanisms linked to viviparity in insects and beyond.</title>
        <authorList>
            <person name="Fouks B."/>
            <person name="Harrison M.C."/>
            <person name="Mikhailova A.A."/>
            <person name="Marchal E."/>
            <person name="English S."/>
            <person name="Carruthers M."/>
            <person name="Jennings E.C."/>
            <person name="Chiamaka E.L."/>
            <person name="Frigard R.A."/>
            <person name="Pippel M."/>
            <person name="Attardo G.M."/>
            <person name="Benoit J.B."/>
            <person name="Bornberg-Bauer E."/>
            <person name="Tobe S.S."/>
        </authorList>
    </citation>
    <scope>NUCLEOTIDE SEQUENCE</scope>
    <source>
        <strain evidence="13">Stay&amp;Tobe</strain>
    </source>
</reference>
<dbReference type="FunFam" id="3.40.50.10050:FF:000001">
    <property type="entry name" value="Translation initiation factor IF-2"/>
    <property type="match status" value="1"/>
</dbReference>
<feature type="region of interest" description="Disordered" evidence="11">
    <location>
        <begin position="145"/>
        <end position="168"/>
    </location>
</feature>
<dbReference type="InterPro" id="IPR044145">
    <property type="entry name" value="IF2_II"/>
</dbReference>
<dbReference type="InterPro" id="IPR005225">
    <property type="entry name" value="Small_GTP-bd"/>
</dbReference>
<dbReference type="Proteomes" id="UP001233999">
    <property type="component" value="Unassembled WGS sequence"/>
</dbReference>
<evidence type="ECO:0000259" key="12">
    <source>
        <dbReference type="PROSITE" id="PS51722"/>
    </source>
</evidence>
<dbReference type="PANTHER" id="PTHR43381">
    <property type="entry name" value="TRANSLATION INITIATION FACTOR IF-2-RELATED"/>
    <property type="match status" value="1"/>
</dbReference>
<dbReference type="FunFam" id="2.40.30.10:FF:000008">
    <property type="entry name" value="Translation initiation factor IF-2"/>
    <property type="match status" value="1"/>
</dbReference>
<dbReference type="PROSITE" id="PS51722">
    <property type="entry name" value="G_TR_2"/>
    <property type="match status" value="1"/>
</dbReference>
<comment type="subcellular location">
    <subcellularLocation>
        <location evidence="1">Mitochondrion</location>
    </subcellularLocation>
</comment>
<evidence type="ECO:0000256" key="11">
    <source>
        <dbReference type="SAM" id="MobiDB-lite"/>
    </source>
</evidence>
<evidence type="ECO:0000313" key="14">
    <source>
        <dbReference type="Proteomes" id="UP001233999"/>
    </source>
</evidence>
<accession>A0AAD7ZA15</accession>
<evidence type="ECO:0000256" key="1">
    <source>
        <dbReference type="ARBA" id="ARBA00004173"/>
    </source>
</evidence>
<dbReference type="InterPro" id="IPR027417">
    <property type="entry name" value="P-loop_NTPase"/>
</dbReference>
<keyword evidence="7" id="KW-0496">Mitochondrion</keyword>
<evidence type="ECO:0000256" key="4">
    <source>
        <dbReference type="ARBA" id="ARBA00022741"/>
    </source>
</evidence>
<proteinExistence type="inferred from homology"/>
<keyword evidence="4" id="KW-0547">Nucleotide-binding</keyword>
<dbReference type="GO" id="GO:0003924">
    <property type="term" value="F:GTPase activity"/>
    <property type="evidence" value="ECO:0007669"/>
    <property type="project" value="InterPro"/>
</dbReference>
<dbReference type="Pfam" id="PF00009">
    <property type="entry name" value="GTP_EFTU"/>
    <property type="match status" value="1"/>
</dbReference>
<protein>
    <recommendedName>
        <fullName evidence="10">Translation initiation factor IF-2, mitochondrial</fullName>
    </recommendedName>
</protein>
<keyword evidence="3" id="KW-0396">Initiation factor</keyword>
<dbReference type="FunFam" id="3.40.50.300:FF:000019">
    <property type="entry name" value="Translation initiation factor IF-2"/>
    <property type="match status" value="1"/>
</dbReference>
<dbReference type="SUPFAM" id="SSF52540">
    <property type="entry name" value="P-loop containing nucleoside triphosphate hydrolases"/>
    <property type="match status" value="1"/>
</dbReference>
<reference evidence="13" key="2">
    <citation type="submission" date="2023-05" db="EMBL/GenBank/DDBJ databases">
        <authorList>
            <person name="Fouks B."/>
        </authorList>
    </citation>
    <scope>NUCLEOTIDE SEQUENCE</scope>
    <source>
        <strain evidence="13">Stay&amp;Tobe</strain>
        <tissue evidence="13">Testes</tissue>
    </source>
</reference>
<feature type="non-terminal residue" evidence="13">
    <location>
        <position position="1"/>
    </location>
</feature>
<dbReference type="Pfam" id="PF11987">
    <property type="entry name" value="IF-2"/>
    <property type="match status" value="1"/>
</dbReference>
<keyword evidence="6" id="KW-0809">Transit peptide</keyword>
<feature type="compositionally biased region" description="Basic and acidic residues" evidence="11">
    <location>
        <begin position="146"/>
        <end position="165"/>
    </location>
</feature>
<dbReference type="InterPro" id="IPR053905">
    <property type="entry name" value="EF-G-like_DII"/>
</dbReference>
<dbReference type="GO" id="GO:0003743">
    <property type="term" value="F:translation initiation factor activity"/>
    <property type="evidence" value="ECO:0007669"/>
    <property type="project" value="UniProtKB-KW"/>
</dbReference>
<name>A0AAD7ZA15_DIPPU</name>
<dbReference type="EMBL" id="JASPKZ010009746">
    <property type="protein sequence ID" value="KAJ9576526.1"/>
    <property type="molecule type" value="Genomic_DNA"/>
</dbReference>
<keyword evidence="14" id="KW-1185">Reference proteome</keyword>
<comment type="function">
    <text evidence="9">One of the essential components for the initiation of protein synthesis. Protects formylmethionyl-tRNA from spontaneous hydrolysis and promotes its binding to the 30S ribosomal subunits. Also involved in the hydrolysis of GTP during the formation of the 70S ribosomal complex.</text>
</comment>
<dbReference type="Pfam" id="PF22042">
    <property type="entry name" value="EF-G_D2"/>
    <property type="match status" value="1"/>
</dbReference>
<dbReference type="InterPro" id="IPR009000">
    <property type="entry name" value="Transl_B-barrel_sf"/>
</dbReference>
<dbReference type="SUPFAM" id="SSF50447">
    <property type="entry name" value="Translation proteins"/>
    <property type="match status" value="2"/>
</dbReference>
<dbReference type="Gene3D" id="2.40.30.10">
    <property type="entry name" value="Translation factors"/>
    <property type="match status" value="2"/>
</dbReference>
<evidence type="ECO:0000256" key="8">
    <source>
        <dbReference type="ARBA" id="ARBA00023134"/>
    </source>
</evidence>
<evidence type="ECO:0000256" key="2">
    <source>
        <dbReference type="ARBA" id="ARBA00007733"/>
    </source>
</evidence>